<reference evidence="3" key="1">
    <citation type="submission" date="2020-06" db="EMBL/GenBank/DDBJ databases">
        <authorList>
            <consortium name="Plant Systems Biology data submission"/>
        </authorList>
    </citation>
    <scope>NUCLEOTIDE SEQUENCE</scope>
    <source>
        <strain evidence="3">D6</strain>
    </source>
</reference>
<dbReference type="AlphaFoldDB" id="A0A9N8H534"/>
<feature type="transmembrane region" description="Helical" evidence="2">
    <location>
        <begin position="281"/>
        <end position="304"/>
    </location>
</feature>
<feature type="transmembrane region" description="Helical" evidence="2">
    <location>
        <begin position="202"/>
        <end position="221"/>
    </location>
</feature>
<keyword evidence="2" id="KW-1133">Transmembrane helix</keyword>
<organism evidence="3 4">
    <name type="scientific">Seminavis robusta</name>
    <dbReference type="NCBI Taxonomy" id="568900"/>
    <lineage>
        <taxon>Eukaryota</taxon>
        <taxon>Sar</taxon>
        <taxon>Stramenopiles</taxon>
        <taxon>Ochrophyta</taxon>
        <taxon>Bacillariophyta</taxon>
        <taxon>Bacillariophyceae</taxon>
        <taxon>Bacillariophycidae</taxon>
        <taxon>Naviculales</taxon>
        <taxon>Naviculaceae</taxon>
        <taxon>Seminavis</taxon>
    </lineage>
</organism>
<keyword evidence="2" id="KW-0812">Transmembrane</keyword>
<evidence type="ECO:0000313" key="3">
    <source>
        <dbReference type="EMBL" id="CAB9499600.1"/>
    </source>
</evidence>
<dbReference type="GO" id="GO:0016020">
    <property type="term" value="C:membrane"/>
    <property type="evidence" value="ECO:0007669"/>
    <property type="project" value="InterPro"/>
</dbReference>
<feature type="transmembrane region" description="Helical" evidence="2">
    <location>
        <begin position="124"/>
        <end position="144"/>
    </location>
</feature>
<protein>
    <submittedName>
        <fullName evidence="3">Resistance protein MdtK</fullName>
    </submittedName>
</protein>
<dbReference type="GO" id="GO:0042910">
    <property type="term" value="F:xenobiotic transmembrane transporter activity"/>
    <property type="evidence" value="ECO:0007669"/>
    <property type="project" value="InterPro"/>
</dbReference>
<dbReference type="EMBL" id="CAICTM010000063">
    <property type="protein sequence ID" value="CAB9499600.1"/>
    <property type="molecule type" value="Genomic_DNA"/>
</dbReference>
<feature type="transmembrane region" description="Helical" evidence="2">
    <location>
        <begin position="427"/>
        <end position="450"/>
    </location>
</feature>
<feature type="transmembrane region" description="Helical" evidence="2">
    <location>
        <begin position="320"/>
        <end position="341"/>
    </location>
</feature>
<feature type="transmembrane region" description="Helical" evidence="2">
    <location>
        <begin position="353"/>
        <end position="374"/>
    </location>
</feature>
<name>A0A9N8H534_9STRA</name>
<dbReference type="GO" id="GO:0015297">
    <property type="term" value="F:antiporter activity"/>
    <property type="evidence" value="ECO:0007669"/>
    <property type="project" value="InterPro"/>
</dbReference>
<feature type="transmembrane region" description="Helical" evidence="2">
    <location>
        <begin position="164"/>
        <end position="181"/>
    </location>
</feature>
<evidence type="ECO:0000256" key="1">
    <source>
        <dbReference type="ARBA" id="ARBA00010199"/>
    </source>
</evidence>
<evidence type="ECO:0000256" key="2">
    <source>
        <dbReference type="SAM" id="Phobius"/>
    </source>
</evidence>
<sequence>MITRAAQEDDALLHVVAEFRRDVEQGKKQELHVRSSNDEELPSIQEEAMDILRLAVPIFIARLSFVGMKTTDTALLGHVSSKDLAASALSDLWTMCTQVIMSGRILGVLVGAAVGAGNPKLAGIYLQVSCVVLGSMAVLVFVAWNCTKQVWLRFGSDPEISAMAGYYARVLSFAIPAIVAFRQFSNFFSAQRIMHPERNSAMVGLSLNLILGLVFVLGWPIPGFEGYQFTACPIVTVAVTYIQLATLVMVYLWRQKLHEPCWGGWDWNEITWARINTYCELYFPAAMSLASDFWRVAVIGAIAARLGEEQVAVFNTSYRIMWIALIMVGAMSNASAINMSIRLGKNQPEGARQAGYVGIAMATAILTVLSTLILCHSDWFGRIFTEDPVFLQMFNEASVPFTFTLFFMNLGVAIERIPYSMGRTRDLFWTGFLASWGGQVPGVILCTQYWRSDLFGLYTGMAIGYGMLVILYSVITLKSDWVQYAEIARRRSEVAMT</sequence>
<feature type="transmembrane region" description="Helical" evidence="2">
    <location>
        <begin position="456"/>
        <end position="475"/>
    </location>
</feature>
<accession>A0A9N8H534</accession>
<keyword evidence="2" id="KW-0472">Membrane</keyword>
<feature type="transmembrane region" description="Helical" evidence="2">
    <location>
        <begin position="227"/>
        <end position="253"/>
    </location>
</feature>
<feature type="transmembrane region" description="Helical" evidence="2">
    <location>
        <begin position="394"/>
        <end position="415"/>
    </location>
</feature>
<gene>
    <name evidence="3" type="ORF">SEMRO_64_G036510.1</name>
</gene>
<keyword evidence="4" id="KW-1185">Reference proteome</keyword>
<dbReference type="Pfam" id="PF01554">
    <property type="entry name" value="MatE"/>
    <property type="match status" value="2"/>
</dbReference>
<dbReference type="InterPro" id="IPR002528">
    <property type="entry name" value="MATE_fam"/>
</dbReference>
<comment type="similarity">
    <text evidence="1">Belongs to the multi antimicrobial extrusion (MATE) (TC 2.A.66.1) family.</text>
</comment>
<evidence type="ECO:0000313" key="4">
    <source>
        <dbReference type="Proteomes" id="UP001153069"/>
    </source>
</evidence>
<proteinExistence type="inferred from homology"/>
<dbReference type="OrthoDB" id="2126698at2759"/>
<dbReference type="Proteomes" id="UP001153069">
    <property type="component" value="Unassembled WGS sequence"/>
</dbReference>
<comment type="caution">
    <text evidence="3">The sequence shown here is derived from an EMBL/GenBank/DDBJ whole genome shotgun (WGS) entry which is preliminary data.</text>
</comment>
<dbReference type="PANTHER" id="PTHR11206">
    <property type="entry name" value="MULTIDRUG RESISTANCE PROTEIN"/>
    <property type="match status" value="1"/>
</dbReference>